<gene>
    <name evidence="1" type="ORF">E9228_001858</name>
</gene>
<evidence type="ECO:0000313" key="1">
    <source>
        <dbReference type="EMBL" id="NII41211.1"/>
    </source>
</evidence>
<dbReference type="EMBL" id="JAAOYO010000003">
    <property type="protein sequence ID" value="NII41211.1"/>
    <property type="molecule type" value="Genomic_DNA"/>
</dbReference>
<dbReference type="Proteomes" id="UP001318300">
    <property type="component" value="Unassembled WGS sequence"/>
</dbReference>
<evidence type="ECO:0008006" key="3">
    <source>
        <dbReference type="Google" id="ProtNLM"/>
    </source>
</evidence>
<keyword evidence="2" id="KW-1185">Reference proteome</keyword>
<proteinExistence type="predicted"/>
<name>A0ABX0T9W5_9MICO</name>
<accession>A0ABX0T9W5</accession>
<comment type="caution">
    <text evidence="1">The sequence shown here is derived from an EMBL/GenBank/DDBJ whole genome shotgun (WGS) entry which is preliminary data.</text>
</comment>
<reference evidence="1 2" key="1">
    <citation type="submission" date="2020-03" db="EMBL/GenBank/DDBJ databases">
        <title>Above-ground endophytic microbial communities from plants in different locations in the United States.</title>
        <authorList>
            <person name="Frank C."/>
        </authorList>
    </citation>
    <scope>NUCLEOTIDE SEQUENCE [LARGE SCALE GENOMIC DNA]</scope>
    <source>
        <strain evidence="1 2">WW7</strain>
    </source>
</reference>
<protein>
    <recommendedName>
        <fullName evidence="3">DUF4145 domain-containing protein</fullName>
    </recommendedName>
</protein>
<sequence>MPVPLGVVRFRAYRRYEALRVEASNALMGLLAGAQLSNHLLQLNRGSDRLLPEVYPNVPHIRRFNLTAEAASDILAEADVHLGAMSIAYVLALHEDSLKTCLGMAADAGLISRRRARETPSAGQHEALQLACGSRIDGLPLEQLAVLRRMRNAVIHDGGRMDQGLVDAVSALSPAAVSAWTKASGSDPTRLEKGDVLRLGHGEMLLALAVTKAIDRACNGLLQIGLPRDHWIREAVDDALTEHPQAGHAATVLRKCHGFARHHYGPLRLARAEVESELARRREC</sequence>
<evidence type="ECO:0000313" key="2">
    <source>
        <dbReference type="Proteomes" id="UP001318300"/>
    </source>
</evidence>
<organism evidence="1 2">
    <name type="scientific">Curtobacterium salicis</name>
    <dbReference type="NCBI Taxonomy" id="1779862"/>
    <lineage>
        <taxon>Bacteria</taxon>
        <taxon>Bacillati</taxon>
        <taxon>Actinomycetota</taxon>
        <taxon>Actinomycetes</taxon>
        <taxon>Micrococcales</taxon>
        <taxon>Microbacteriaceae</taxon>
        <taxon>Curtobacterium</taxon>
    </lineage>
</organism>
<dbReference type="RefSeq" id="WP_166780303.1">
    <property type="nucleotide sequence ID" value="NZ_JAAOYO010000003.1"/>
</dbReference>